<evidence type="ECO:0000313" key="2">
    <source>
        <dbReference type="EMBL" id="KAK3916920.1"/>
    </source>
</evidence>
<protein>
    <submittedName>
        <fullName evidence="2">Protein NAR1</fullName>
    </submittedName>
</protein>
<accession>A0AAE1HAM3</accession>
<gene>
    <name evidence="3" type="ORF">KUF71_003499</name>
    <name evidence="2" type="ORF">KUF71_006628</name>
    <name evidence="1" type="ORF">KUF71_018922</name>
</gene>
<dbReference type="AlphaFoldDB" id="A0AAE1HAM3"/>
<dbReference type="EMBL" id="JAHWGI010000059">
    <property type="protein sequence ID" value="KAK3908494.1"/>
    <property type="molecule type" value="Genomic_DNA"/>
</dbReference>
<organism evidence="2 4">
    <name type="scientific">Frankliniella fusca</name>
    <dbReference type="NCBI Taxonomy" id="407009"/>
    <lineage>
        <taxon>Eukaryota</taxon>
        <taxon>Metazoa</taxon>
        <taxon>Ecdysozoa</taxon>
        <taxon>Arthropoda</taxon>
        <taxon>Hexapoda</taxon>
        <taxon>Insecta</taxon>
        <taxon>Pterygota</taxon>
        <taxon>Neoptera</taxon>
        <taxon>Paraneoptera</taxon>
        <taxon>Thysanoptera</taxon>
        <taxon>Terebrantia</taxon>
        <taxon>Thripoidea</taxon>
        <taxon>Thripidae</taxon>
        <taxon>Frankliniella</taxon>
    </lineage>
</organism>
<comment type="caution">
    <text evidence="2">The sequence shown here is derived from an EMBL/GenBank/DDBJ whole genome shotgun (WGS) entry which is preliminary data.</text>
</comment>
<sequence>MEMFLTTTAKNTQKKCSHLLRMEASVQTWFTFSADPYKSCEAERQFKENGFGYSKQPSSLTPKKHHPHRYFCQTVFVMIKIIVWKIL</sequence>
<name>A0AAE1HAM3_9NEOP</name>
<evidence type="ECO:0000313" key="4">
    <source>
        <dbReference type="Proteomes" id="UP001219518"/>
    </source>
</evidence>
<dbReference type="EMBL" id="JAHWGI010001401">
    <property type="protein sequence ID" value="KAK3929492.1"/>
    <property type="molecule type" value="Genomic_DNA"/>
</dbReference>
<dbReference type="Proteomes" id="UP001219518">
    <property type="component" value="Unassembled WGS sequence"/>
</dbReference>
<reference evidence="2" key="1">
    <citation type="submission" date="2021-07" db="EMBL/GenBank/DDBJ databases">
        <authorList>
            <person name="Catto M.A."/>
            <person name="Jacobson A."/>
            <person name="Kennedy G."/>
            <person name="Labadie P."/>
            <person name="Hunt B.G."/>
            <person name="Srinivasan R."/>
        </authorList>
    </citation>
    <scope>NUCLEOTIDE SEQUENCE</scope>
    <source>
        <strain evidence="2">PL_HMW_Pooled</strain>
        <tissue evidence="2">Head</tissue>
    </source>
</reference>
<evidence type="ECO:0000313" key="1">
    <source>
        <dbReference type="EMBL" id="KAK3908494.1"/>
    </source>
</evidence>
<reference evidence="2" key="2">
    <citation type="journal article" date="2023" name="BMC Genomics">
        <title>Pest status, molecular evolution, and epigenetic factors derived from the genome assembly of Frankliniella fusca, a thysanopteran phytovirus vector.</title>
        <authorList>
            <person name="Catto M.A."/>
            <person name="Labadie P.E."/>
            <person name="Jacobson A.L."/>
            <person name="Kennedy G.G."/>
            <person name="Srinivasan R."/>
            <person name="Hunt B.G."/>
        </authorList>
    </citation>
    <scope>NUCLEOTIDE SEQUENCE</scope>
    <source>
        <strain evidence="2">PL_HMW_Pooled</strain>
    </source>
</reference>
<proteinExistence type="predicted"/>
<dbReference type="EMBL" id="JAHWGI010000641">
    <property type="protein sequence ID" value="KAK3916920.1"/>
    <property type="molecule type" value="Genomic_DNA"/>
</dbReference>
<evidence type="ECO:0000313" key="3">
    <source>
        <dbReference type="EMBL" id="KAK3929492.1"/>
    </source>
</evidence>
<keyword evidence="4" id="KW-1185">Reference proteome</keyword>